<evidence type="ECO:0000259" key="1">
    <source>
        <dbReference type="Pfam" id="PF00724"/>
    </source>
</evidence>
<dbReference type="GO" id="GO:0016491">
    <property type="term" value="F:oxidoreductase activity"/>
    <property type="evidence" value="ECO:0007669"/>
    <property type="project" value="InterPro"/>
</dbReference>
<dbReference type="InterPro" id="IPR013785">
    <property type="entry name" value="Aldolase_TIM"/>
</dbReference>
<evidence type="ECO:0000313" key="2">
    <source>
        <dbReference type="EMBL" id="OQR94719.1"/>
    </source>
</evidence>
<protein>
    <recommendedName>
        <fullName evidence="1">NADH:flavin oxidoreductase/NADH oxidase N-terminal domain-containing protein</fullName>
    </recommendedName>
</protein>
<accession>A0A1V9Z9T0</accession>
<dbReference type="OrthoDB" id="72788at2759"/>
<dbReference type="EMBL" id="JNBS01002169">
    <property type="protein sequence ID" value="OQR94719.1"/>
    <property type="molecule type" value="Genomic_DNA"/>
</dbReference>
<gene>
    <name evidence="2" type="ORF">THRCLA_08117</name>
</gene>
<name>A0A1V9Z9T0_9STRA</name>
<dbReference type="InterPro" id="IPR001155">
    <property type="entry name" value="OxRdtase_FMN_N"/>
</dbReference>
<dbReference type="PANTHER" id="PTHR22893">
    <property type="entry name" value="NADH OXIDOREDUCTASE-RELATED"/>
    <property type="match status" value="1"/>
</dbReference>
<evidence type="ECO:0000313" key="3">
    <source>
        <dbReference type="Proteomes" id="UP000243217"/>
    </source>
</evidence>
<dbReference type="InterPro" id="IPR045247">
    <property type="entry name" value="Oye-like"/>
</dbReference>
<dbReference type="STRING" id="74557.A0A1V9Z9T0"/>
<dbReference type="Gene3D" id="3.20.20.70">
    <property type="entry name" value="Aldolase class I"/>
    <property type="match status" value="1"/>
</dbReference>
<dbReference type="Pfam" id="PF00724">
    <property type="entry name" value="Oxidored_FMN"/>
    <property type="match status" value="1"/>
</dbReference>
<feature type="domain" description="NADH:flavin oxidoreductase/NADH oxidase N-terminal" evidence="1">
    <location>
        <begin position="4"/>
        <end position="183"/>
    </location>
</feature>
<dbReference type="AlphaFoldDB" id="A0A1V9Z9T0"/>
<keyword evidence="3" id="KW-1185">Reference proteome</keyword>
<dbReference type="PANTHER" id="PTHR22893:SF91">
    <property type="entry name" value="NADPH DEHYDROGENASE 2-RELATED"/>
    <property type="match status" value="1"/>
</dbReference>
<reference evidence="2 3" key="1">
    <citation type="journal article" date="2014" name="Genome Biol. Evol.">
        <title>The secreted proteins of Achlya hypogyna and Thraustotheca clavata identify the ancestral oomycete secretome and reveal gene acquisitions by horizontal gene transfer.</title>
        <authorList>
            <person name="Misner I."/>
            <person name="Blouin N."/>
            <person name="Leonard G."/>
            <person name="Richards T.A."/>
            <person name="Lane C.E."/>
        </authorList>
    </citation>
    <scope>NUCLEOTIDE SEQUENCE [LARGE SCALE GENOMIC DNA]</scope>
    <source>
        <strain evidence="2 3">ATCC 34112</strain>
    </source>
</reference>
<dbReference type="SUPFAM" id="SSF51395">
    <property type="entry name" value="FMN-linked oxidoreductases"/>
    <property type="match status" value="1"/>
</dbReference>
<proteinExistence type="predicted"/>
<comment type="caution">
    <text evidence="2">The sequence shown here is derived from an EMBL/GenBank/DDBJ whole genome shotgun (WGS) entry which is preliminary data.</text>
</comment>
<sequence length="267" mass="29019">MGIRILMALLTRPRATPGDHIPSDMMVKYYSDRASSGLIITECSMITPLTTRNLVTDAVHAKGGKIFCQIWHVGRAAHPDLNDDAEPVALPLVSEITDIVQLHATAAANCVVKIAGFDGVEIHSANGFLIDQFLRDGSNYRSDNYGGSHENRARLLREVVTAVTNAIGSDRVAVHVSPLNSYELAYVHVFRADFYGLQTGDVVSVTLIANAGYSTAEAEEAIASGKVERFEKDAPLNSADSSLFYTGGEKGYNDYPFLNQSQEIHET</sequence>
<organism evidence="2 3">
    <name type="scientific">Thraustotheca clavata</name>
    <dbReference type="NCBI Taxonomy" id="74557"/>
    <lineage>
        <taxon>Eukaryota</taxon>
        <taxon>Sar</taxon>
        <taxon>Stramenopiles</taxon>
        <taxon>Oomycota</taxon>
        <taxon>Saprolegniomycetes</taxon>
        <taxon>Saprolegniales</taxon>
        <taxon>Achlyaceae</taxon>
        <taxon>Thraustotheca</taxon>
    </lineage>
</organism>
<dbReference type="GO" id="GO:0010181">
    <property type="term" value="F:FMN binding"/>
    <property type="evidence" value="ECO:0007669"/>
    <property type="project" value="InterPro"/>
</dbReference>
<dbReference type="Proteomes" id="UP000243217">
    <property type="component" value="Unassembled WGS sequence"/>
</dbReference>